<dbReference type="GO" id="GO:0006629">
    <property type="term" value="P:lipid metabolic process"/>
    <property type="evidence" value="ECO:0007669"/>
    <property type="project" value="InterPro"/>
</dbReference>
<feature type="transmembrane region" description="Helical" evidence="1">
    <location>
        <begin position="49"/>
        <end position="67"/>
    </location>
</feature>
<accession>A0AAV9D3N4</accession>
<dbReference type="InterPro" id="IPR044819">
    <property type="entry name" value="OBL-like"/>
</dbReference>
<evidence type="ECO:0000259" key="2">
    <source>
        <dbReference type="Pfam" id="PF01764"/>
    </source>
</evidence>
<name>A0AAV9D3N4_ACOCL</name>
<dbReference type="InterPro" id="IPR002921">
    <property type="entry name" value="Fungal_lipase-type"/>
</dbReference>
<comment type="caution">
    <text evidence="3">The sequence shown here is derived from an EMBL/GenBank/DDBJ whole genome shotgun (WGS) entry which is preliminary data.</text>
</comment>
<keyword evidence="1" id="KW-0812">Transmembrane</keyword>
<organism evidence="3 4">
    <name type="scientific">Acorus calamus</name>
    <name type="common">Sweet flag</name>
    <dbReference type="NCBI Taxonomy" id="4465"/>
    <lineage>
        <taxon>Eukaryota</taxon>
        <taxon>Viridiplantae</taxon>
        <taxon>Streptophyta</taxon>
        <taxon>Embryophyta</taxon>
        <taxon>Tracheophyta</taxon>
        <taxon>Spermatophyta</taxon>
        <taxon>Magnoliopsida</taxon>
        <taxon>Liliopsida</taxon>
        <taxon>Acoraceae</taxon>
        <taxon>Acorus</taxon>
    </lineage>
</organism>
<dbReference type="Pfam" id="PF01764">
    <property type="entry name" value="Lipase_3"/>
    <property type="match status" value="1"/>
</dbReference>
<proteinExistence type="predicted"/>
<evidence type="ECO:0000256" key="1">
    <source>
        <dbReference type="SAM" id="Phobius"/>
    </source>
</evidence>
<dbReference type="AlphaFoldDB" id="A0AAV9D3N4"/>
<dbReference type="InterPro" id="IPR029058">
    <property type="entry name" value="AB_hydrolase_fold"/>
</dbReference>
<dbReference type="PANTHER" id="PTHR46086">
    <property type="entry name" value="ALPHA/BETA-HYDROLASES SUPERFAMILY PROTEIN"/>
    <property type="match status" value="1"/>
</dbReference>
<dbReference type="CDD" id="cd00519">
    <property type="entry name" value="Lipase_3"/>
    <property type="match status" value="1"/>
</dbReference>
<reference evidence="3" key="1">
    <citation type="journal article" date="2023" name="Nat. Commun.">
        <title>Diploid and tetraploid genomes of Acorus and the evolution of monocots.</title>
        <authorList>
            <person name="Ma L."/>
            <person name="Liu K.W."/>
            <person name="Li Z."/>
            <person name="Hsiao Y.Y."/>
            <person name="Qi Y."/>
            <person name="Fu T."/>
            <person name="Tang G.D."/>
            <person name="Zhang D."/>
            <person name="Sun W.H."/>
            <person name="Liu D.K."/>
            <person name="Li Y."/>
            <person name="Chen G.Z."/>
            <person name="Liu X.D."/>
            <person name="Liao X.Y."/>
            <person name="Jiang Y.T."/>
            <person name="Yu X."/>
            <person name="Hao Y."/>
            <person name="Huang J."/>
            <person name="Zhao X.W."/>
            <person name="Ke S."/>
            <person name="Chen Y.Y."/>
            <person name="Wu W.L."/>
            <person name="Hsu J.L."/>
            <person name="Lin Y.F."/>
            <person name="Huang M.D."/>
            <person name="Li C.Y."/>
            <person name="Huang L."/>
            <person name="Wang Z.W."/>
            <person name="Zhao X."/>
            <person name="Zhong W.Y."/>
            <person name="Peng D.H."/>
            <person name="Ahmad S."/>
            <person name="Lan S."/>
            <person name="Zhang J.S."/>
            <person name="Tsai W.C."/>
            <person name="Van de Peer Y."/>
            <person name="Liu Z.J."/>
        </authorList>
    </citation>
    <scope>NUCLEOTIDE SEQUENCE</scope>
    <source>
        <strain evidence="3">CP</strain>
    </source>
</reference>
<gene>
    <name evidence="3" type="ORF">QJS10_CPA16g01501</name>
</gene>
<keyword evidence="1" id="KW-1133">Transmembrane helix</keyword>
<evidence type="ECO:0000313" key="3">
    <source>
        <dbReference type="EMBL" id="KAK1295439.1"/>
    </source>
</evidence>
<dbReference type="GO" id="GO:0004806">
    <property type="term" value="F:triacylglycerol lipase activity"/>
    <property type="evidence" value="ECO:0007669"/>
    <property type="project" value="InterPro"/>
</dbReference>
<dbReference type="SUPFAM" id="SSF53474">
    <property type="entry name" value="alpha/beta-Hydrolases"/>
    <property type="match status" value="1"/>
</dbReference>
<feature type="transmembrane region" description="Helical" evidence="1">
    <location>
        <begin position="79"/>
        <end position="98"/>
    </location>
</feature>
<keyword evidence="4" id="KW-1185">Reference proteome</keyword>
<dbReference type="PANTHER" id="PTHR46086:SF17">
    <property type="entry name" value="ALPHA_BETA-HYDROLASES SUPERFAMILY PROTEIN"/>
    <property type="match status" value="1"/>
</dbReference>
<reference evidence="3" key="2">
    <citation type="submission" date="2023-06" db="EMBL/GenBank/DDBJ databases">
        <authorList>
            <person name="Ma L."/>
            <person name="Liu K.-W."/>
            <person name="Li Z."/>
            <person name="Hsiao Y.-Y."/>
            <person name="Qi Y."/>
            <person name="Fu T."/>
            <person name="Tang G."/>
            <person name="Zhang D."/>
            <person name="Sun W.-H."/>
            <person name="Liu D.-K."/>
            <person name="Li Y."/>
            <person name="Chen G.-Z."/>
            <person name="Liu X.-D."/>
            <person name="Liao X.-Y."/>
            <person name="Jiang Y.-T."/>
            <person name="Yu X."/>
            <person name="Hao Y."/>
            <person name="Huang J."/>
            <person name="Zhao X.-W."/>
            <person name="Ke S."/>
            <person name="Chen Y.-Y."/>
            <person name="Wu W.-L."/>
            <person name="Hsu J.-L."/>
            <person name="Lin Y.-F."/>
            <person name="Huang M.-D."/>
            <person name="Li C.-Y."/>
            <person name="Huang L."/>
            <person name="Wang Z.-W."/>
            <person name="Zhao X."/>
            <person name="Zhong W.-Y."/>
            <person name="Peng D.-H."/>
            <person name="Ahmad S."/>
            <person name="Lan S."/>
            <person name="Zhang J.-S."/>
            <person name="Tsai W.-C."/>
            <person name="Van De Peer Y."/>
            <person name="Liu Z.-J."/>
        </authorList>
    </citation>
    <scope>NUCLEOTIDE SEQUENCE</scope>
    <source>
        <strain evidence="3">CP</strain>
        <tissue evidence="3">Leaves</tissue>
    </source>
</reference>
<evidence type="ECO:0000313" key="4">
    <source>
        <dbReference type="Proteomes" id="UP001180020"/>
    </source>
</evidence>
<sequence length="484" mass="54756">MESPNTNQYFISRPENFGSFDLCKFFFSRRCLSTYQFVETSSKPGAPQFSLIVILTLILEKILLLIYKPLKLLGNVIEFILNLFALNGGVFGLLWRVLTASVVIPNKNSASYRSVLAFVDSRIDLFHTASSSNKVDKINKTFNAVQPFDLTMMASKIAYENPAFVQNAVEKHWKMHFVKFFSCWNGIQVINKTYVLAEFYKANTTQAFICSDKAKDAQLIVLAFRGTEPFNSQDWATDVNLSWISTGKMGKVHTGFMKALGLTDERDFAKGFPAESPSKKALAYYSIRETLNALLKKNPNAKVLITGHSLGGALATLFPALLLYHNQTTILNSLLHVFTFGQPRVGDEEFADFMASALMLKYRRIVYRYDIVPRVPLDLPPVSLFKHFGDCIYYSSWYVRKAVDEEPNKDYFSLKYIPSMHFHALVDLIRGVFAWLKPGVEFKEGLISILFRVVGLLIPGLASHSPRDYVNGGRLSKFHAVDLI</sequence>
<feature type="domain" description="Fungal lipase-type" evidence="2">
    <location>
        <begin position="221"/>
        <end position="377"/>
    </location>
</feature>
<dbReference type="Proteomes" id="UP001180020">
    <property type="component" value="Unassembled WGS sequence"/>
</dbReference>
<dbReference type="EMBL" id="JAUJYO010000016">
    <property type="protein sequence ID" value="KAK1295439.1"/>
    <property type="molecule type" value="Genomic_DNA"/>
</dbReference>
<keyword evidence="1" id="KW-0472">Membrane</keyword>
<protein>
    <recommendedName>
        <fullName evidence="2">Fungal lipase-type domain-containing protein</fullName>
    </recommendedName>
</protein>
<dbReference type="Gene3D" id="3.40.50.1820">
    <property type="entry name" value="alpha/beta hydrolase"/>
    <property type="match status" value="1"/>
</dbReference>